<gene>
    <name evidence="2" type="ORF">Tco_1017351</name>
</gene>
<reference evidence="2" key="1">
    <citation type="journal article" date="2022" name="Int. J. Mol. Sci.">
        <title>Draft Genome of Tanacetum Coccineum: Genomic Comparison of Closely Related Tanacetum-Family Plants.</title>
        <authorList>
            <person name="Yamashiro T."/>
            <person name="Shiraishi A."/>
            <person name="Nakayama K."/>
            <person name="Satake H."/>
        </authorList>
    </citation>
    <scope>NUCLEOTIDE SEQUENCE</scope>
</reference>
<comment type="caution">
    <text evidence="2">The sequence shown here is derived from an EMBL/GenBank/DDBJ whole genome shotgun (WGS) entry which is preliminary data.</text>
</comment>
<protein>
    <submittedName>
        <fullName evidence="2">MAK10-like protein</fullName>
    </submittedName>
</protein>
<dbReference type="CDD" id="cd00303">
    <property type="entry name" value="retropepsin_like"/>
    <property type="match status" value="1"/>
</dbReference>
<evidence type="ECO:0000256" key="1">
    <source>
        <dbReference type="SAM" id="MobiDB-lite"/>
    </source>
</evidence>
<feature type="compositionally biased region" description="Basic and acidic residues" evidence="1">
    <location>
        <begin position="1"/>
        <end position="50"/>
    </location>
</feature>
<proteinExistence type="predicted"/>
<accession>A0ABQ5FR90</accession>
<name>A0ABQ5FR90_9ASTR</name>
<keyword evidence="3" id="KW-1185">Reference proteome</keyword>
<dbReference type="EMBL" id="BQNB010017667">
    <property type="protein sequence ID" value="GJT65871.1"/>
    <property type="molecule type" value="Genomic_DNA"/>
</dbReference>
<dbReference type="PANTHER" id="PTHR33067">
    <property type="entry name" value="RNA-DIRECTED DNA POLYMERASE-RELATED"/>
    <property type="match status" value="1"/>
</dbReference>
<sequence length="286" mass="32671">MIDKSVMEPGKPDEEEPPKGIDTKNEVERKTDDKSTKSARECVKKNKEDEPVGGSNSHTGGYYLKHRINEKLIEGLLENHRKEDIGGNFEITCNVWRLKDMNALVGQGSEVNAMPFSIYNKLTDERPAETYIRLSLASNSYIYPLGIVKDLLVDIDGYVYPVDFMTLDIRGDEKRPFILGTPFLTTAKVVIKFNKGTITLKSGKSKISFHKIPETHSRIEKGIKNDIEPIPPTMTVNKLVLEWEKKIKLHQDKEMKFDQWRSKIFNNEHPASMKDECEVKDEGEVT</sequence>
<dbReference type="Proteomes" id="UP001151760">
    <property type="component" value="Unassembled WGS sequence"/>
</dbReference>
<organism evidence="2 3">
    <name type="scientific">Tanacetum coccineum</name>
    <dbReference type="NCBI Taxonomy" id="301880"/>
    <lineage>
        <taxon>Eukaryota</taxon>
        <taxon>Viridiplantae</taxon>
        <taxon>Streptophyta</taxon>
        <taxon>Embryophyta</taxon>
        <taxon>Tracheophyta</taxon>
        <taxon>Spermatophyta</taxon>
        <taxon>Magnoliopsida</taxon>
        <taxon>eudicotyledons</taxon>
        <taxon>Gunneridae</taxon>
        <taxon>Pentapetalae</taxon>
        <taxon>asterids</taxon>
        <taxon>campanulids</taxon>
        <taxon>Asterales</taxon>
        <taxon>Asteraceae</taxon>
        <taxon>Asteroideae</taxon>
        <taxon>Anthemideae</taxon>
        <taxon>Anthemidinae</taxon>
        <taxon>Tanacetum</taxon>
    </lineage>
</organism>
<dbReference type="PANTHER" id="PTHR33067:SF9">
    <property type="entry name" value="RNA-DIRECTED DNA POLYMERASE"/>
    <property type="match status" value="1"/>
</dbReference>
<feature type="region of interest" description="Disordered" evidence="1">
    <location>
        <begin position="1"/>
        <end position="60"/>
    </location>
</feature>
<dbReference type="InterPro" id="IPR021109">
    <property type="entry name" value="Peptidase_aspartic_dom_sf"/>
</dbReference>
<evidence type="ECO:0000313" key="2">
    <source>
        <dbReference type="EMBL" id="GJT65871.1"/>
    </source>
</evidence>
<evidence type="ECO:0000313" key="3">
    <source>
        <dbReference type="Proteomes" id="UP001151760"/>
    </source>
</evidence>
<reference evidence="2" key="2">
    <citation type="submission" date="2022-01" db="EMBL/GenBank/DDBJ databases">
        <authorList>
            <person name="Yamashiro T."/>
            <person name="Shiraishi A."/>
            <person name="Satake H."/>
            <person name="Nakayama K."/>
        </authorList>
    </citation>
    <scope>NUCLEOTIDE SEQUENCE</scope>
</reference>
<dbReference type="Gene3D" id="2.40.70.10">
    <property type="entry name" value="Acid Proteases"/>
    <property type="match status" value="1"/>
</dbReference>